<reference evidence="2 3" key="1">
    <citation type="submission" date="2023-06" db="EMBL/GenBank/DDBJ databases">
        <title>Actinomycetospora Odt1-22.</title>
        <authorList>
            <person name="Supong K."/>
        </authorList>
    </citation>
    <scope>NUCLEOTIDE SEQUENCE [LARGE SCALE GENOMIC DNA]</scope>
    <source>
        <strain evidence="2 3">Odt1-22</strain>
    </source>
</reference>
<evidence type="ECO:0000313" key="2">
    <source>
        <dbReference type="EMBL" id="MDL5154665.1"/>
    </source>
</evidence>
<feature type="domain" description="Methyltransferase" evidence="1">
    <location>
        <begin position="338"/>
        <end position="438"/>
    </location>
</feature>
<keyword evidence="2" id="KW-0489">Methyltransferase</keyword>
<dbReference type="EMBL" id="JASVWF010000001">
    <property type="protein sequence ID" value="MDL5154665.1"/>
    <property type="molecule type" value="Genomic_DNA"/>
</dbReference>
<dbReference type="GO" id="GO:0008168">
    <property type="term" value="F:methyltransferase activity"/>
    <property type="evidence" value="ECO:0007669"/>
    <property type="project" value="UniProtKB-KW"/>
</dbReference>
<dbReference type="GO" id="GO:0032259">
    <property type="term" value="P:methylation"/>
    <property type="evidence" value="ECO:0007669"/>
    <property type="project" value="UniProtKB-KW"/>
</dbReference>
<keyword evidence="2" id="KW-0808">Transferase</keyword>
<dbReference type="Proteomes" id="UP001231924">
    <property type="component" value="Unassembled WGS sequence"/>
</dbReference>
<dbReference type="SUPFAM" id="SSF53335">
    <property type="entry name" value="S-adenosyl-L-methionine-dependent methyltransferases"/>
    <property type="match status" value="1"/>
</dbReference>
<evidence type="ECO:0000259" key="1">
    <source>
        <dbReference type="Pfam" id="PF13649"/>
    </source>
</evidence>
<gene>
    <name evidence="2" type="ORF">QRT03_01750</name>
</gene>
<dbReference type="InterPro" id="IPR041698">
    <property type="entry name" value="Methyltransf_25"/>
</dbReference>
<keyword evidence="3" id="KW-1185">Reference proteome</keyword>
<comment type="caution">
    <text evidence="2">The sequence shown here is derived from an EMBL/GenBank/DDBJ whole genome shotgun (WGS) entry which is preliminary data.</text>
</comment>
<dbReference type="PANTHER" id="PTHR13627:SF31">
    <property type="entry name" value="RIBITOL 5-PHOSPHATE TRANSFERASE FKRP"/>
    <property type="match status" value="1"/>
</dbReference>
<evidence type="ECO:0000313" key="3">
    <source>
        <dbReference type="Proteomes" id="UP001231924"/>
    </source>
</evidence>
<dbReference type="PANTHER" id="PTHR13627">
    <property type="entry name" value="FUKUTIN RELATED PROTEIN"/>
    <property type="match status" value="1"/>
</dbReference>
<dbReference type="InterPro" id="IPR052613">
    <property type="entry name" value="LicD_transferase"/>
</dbReference>
<dbReference type="RefSeq" id="WP_286050701.1">
    <property type="nucleotide sequence ID" value="NZ_JASVWF010000001.1"/>
</dbReference>
<proteinExistence type="predicted"/>
<protein>
    <submittedName>
        <fullName evidence="2">Methyltransferase domain-containing protein</fullName>
    </submittedName>
</protein>
<dbReference type="Gene3D" id="3.40.50.150">
    <property type="entry name" value="Vaccinia Virus protein VP39"/>
    <property type="match status" value="1"/>
</dbReference>
<accession>A0ABT7M1Y5</accession>
<name>A0ABT7M1Y5_9PSEU</name>
<organism evidence="2 3">
    <name type="scientific">Actinomycetospora termitidis</name>
    <dbReference type="NCBI Taxonomy" id="3053470"/>
    <lineage>
        <taxon>Bacteria</taxon>
        <taxon>Bacillati</taxon>
        <taxon>Actinomycetota</taxon>
        <taxon>Actinomycetes</taxon>
        <taxon>Pseudonocardiales</taxon>
        <taxon>Pseudonocardiaceae</taxon>
        <taxon>Actinomycetospora</taxon>
    </lineage>
</organism>
<dbReference type="InterPro" id="IPR029063">
    <property type="entry name" value="SAM-dependent_MTases_sf"/>
</dbReference>
<dbReference type="Pfam" id="PF13649">
    <property type="entry name" value="Methyltransf_25"/>
    <property type="match status" value="1"/>
</dbReference>
<sequence length="481" mass="52548">MEGEIPVTAPVVLAVRPDVLVIRADPYAGPVDVLLDGRRLFSVRLEDHPAARIPWPEALRPHLRGRGTIALRRPGYDPGAEVTADLGHGGRFTVTDASGRDLVVNKWGRLGRALGDSDPGVTDRLLDHAEEVAAVLERDLGLEPFITGGTLLGAVREGRLLGHDDDVDLGYVSTQDDPSAVAREGFEVGRVLRRAGFSVLRHSAGHLQMHFSHDGVSDHYVDVFAGFIREGHWHQLFCIRHPARRADLLPRTTVTIAGRRMPAPADVELALEANYGPGWRVPDPAFRFETPLATRRRLETWFPGMHVDREDWALRPERDDVSARARRVVALEPGFPALDLGCGAGADTAFLADRLGRAVGLDWNEIALARARTAVVGKNADIRSVNFRDLRAVIRSGARLAAEEHGWVVLVGRLLTVLDEPARDNVLRMLGMVLRRGGLAVVDPGEASPRFGAQALRHGLVVEHAPHWLEVRRAPATVGAA</sequence>
<dbReference type="CDD" id="cd02440">
    <property type="entry name" value="AdoMet_MTases"/>
    <property type="match status" value="1"/>
</dbReference>